<proteinExistence type="predicted"/>
<evidence type="ECO:0000313" key="2">
    <source>
        <dbReference type="EMBL" id="TDC66821.1"/>
    </source>
</evidence>
<dbReference type="OrthoDB" id="4217056at2"/>
<comment type="caution">
    <text evidence="2">The sequence shown here is derived from an EMBL/GenBank/DDBJ whole genome shotgun (WGS) entry which is preliminary data.</text>
</comment>
<sequence>MTPGPLIPPGSTDRLDLATLVDRMAVTDVVAAFGPSYDSGDFAALTGLFTEDARYEVLPAVPPLPSVVVGRDEVLRTLRQRWHHNRHTLGVHQRHVTTNIVVVRQSRVLAETRSLLTVTFAHEDGRHELVRTGGYADLLRKEDGRWRLARRQLHIAGLPPPSVPLSLDEEGPQT</sequence>
<evidence type="ECO:0000259" key="1">
    <source>
        <dbReference type="Pfam" id="PF13577"/>
    </source>
</evidence>
<dbReference type="Gene3D" id="3.10.450.50">
    <property type="match status" value="1"/>
</dbReference>
<dbReference type="InterPro" id="IPR032710">
    <property type="entry name" value="NTF2-like_dom_sf"/>
</dbReference>
<keyword evidence="3" id="KW-1185">Reference proteome</keyword>
<organism evidence="2 3">
    <name type="scientific">Streptomyces hainanensis</name>
    <dbReference type="NCBI Taxonomy" id="402648"/>
    <lineage>
        <taxon>Bacteria</taxon>
        <taxon>Bacillati</taxon>
        <taxon>Actinomycetota</taxon>
        <taxon>Actinomycetes</taxon>
        <taxon>Kitasatosporales</taxon>
        <taxon>Streptomycetaceae</taxon>
        <taxon>Streptomyces</taxon>
    </lineage>
</organism>
<evidence type="ECO:0000313" key="3">
    <source>
        <dbReference type="Proteomes" id="UP000295345"/>
    </source>
</evidence>
<dbReference type="InterPro" id="IPR037401">
    <property type="entry name" value="SnoaL-like"/>
</dbReference>
<name>A0A4R4SS80_9ACTN</name>
<dbReference type="SUPFAM" id="SSF54427">
    <property type="entry name" value="NTF2-like"/>
    <property type="match status" value="1"/>
</dbReference>
<dbReference type="RefSeq" id="WP_132821213.1">
    <property type="nucleotide sequence ID" value="NZ_SMKI01000440.1"/>
</dbReference>
<dbReference type="Proteomes" id="UP000295345">
    <property type="component" value="Unassembled WGS sequence"/>
</dbReference>
<reference evidence="2 3" key="1">
    <citation type="submission" date="2019-03" db="EMBL/GenBank/DDBJ databases">
        <title>Draft genome sequences of novel Actinobacteria.</title>
        <authorList>
            <person name="Sahin N."/>
            <person name="Ay H."/>
            <person name="Saygin H."/>
        </authorList>
    </citation>
    <scope>NUCLEOTIDE SEQUENCE [LARGE SCALE GENOMIC DNA]</scope>
    <source>
        <strain evidence="2 3">DSM 41900</strain>
    </source>
</reference>
<dbReference type="Pfam" id="PF13577">
    <property type="entry name" value="SnoaL_4"/>
    <property type="match status" value="1"/>
</dbReference>
<gene>
    <name evidence="2" type="ORF">E1283_29435</name>
</gene>
<accession>A0A4R4SS80</accession>
<protein>
    <submittedName>
        <fullName evidence="2">Nuclear transport factor 2 family protein</fullName>
    </submittedName>
</protein>
<dbReference type="CDD" id="cd00531">
    <property type="entry name" value="NTF2_like"/>
    <property type="match status" value="1"/>
</dbReference>
<dbReference type="EMBL" id="SMKI01000440">
    <property type="protein sequence ID" value="TDC66821.1"/>
    <property type="molecule type" value="Genomic_DNA"/>
</dbReference>
<dbReference type="AlphaFoldDB" id="A0A4R4SS80"/>
<feature type="domain" description="SnoaL-like" evidence="1">
    <location>
        <begin position="19"/>
        <end position="151"/>
    </location>
</feature>